<evidence type="ECO:0000256" key="2">
    <source>
        <dbReference type="ARBA" id="ARBA00022670"/>
    </source>
</evidence>
<dbReference type="PIRSF" id="PIRSF019015">
    <property type="entry name" value="P60_peptidase_YkfC"/>
    <property type="match status" value="1"/>
</dbReference>
<dbReference type="GO" id="GO:0006508">
    <property type="term" value="P:proteolysis"/>
    <property type="evidence" value="ECO:0007669"/>
    <property type="project" value="UniProtKB-KW"/>
</dbReference>
<feature type="domain" description="SH3b2-type SH3" evidence="8">
    <location>
        <begin position="267"/>
        <end position="302"/>
    </location>
</feature>
<organism evidence="9 10">
    <name type="scientific">Pseudodesulfovibrio senegalensis</name>
    <dbReference type="NCBI Taxonomy" id="1721087"/>
    <lineage>
        <taxon>Bacteria</taxon>
        <taxon>Pseudomonadati</taxon>
        <taxon>Thermodesulfobacteriota</taxon>
        <taxon>Desulfovibrionia</taxon>
        <taxon>Desulfovibrionales</taxon>
        <taxon>Desulfovibrionaceae</taxon>
    </lineage>
</organism>
<comment type="similarity">
    <text evidence="1">Belongs to the peptidase C40 family.</text>
</comment>
<evidence type="ECO:0000259" key="6">
    <source>
        <dbReference type="Pfam" id="PF12912"/>
    </source>
</evidence>
<protein>
    <submittedName>
        <fullName evidence="9">Glycoside hydrolase</fullName>
    </submittedName>
</protein>
<sequence>MLPVAVSASSYSVRQQNAFTRPDNLQPVRRLIDCFPPPPLIRLTSFHLSVPNQTIMIQKLIPVLLFVLLLPACSTRPGMIRDLQTLPQEAGAFHGLAPDKPLLGPGTQAALYADFLRRHFSPWTGECGELPADHAFWALDRFAKKHLFGQNTLERGPEWLARMRALSQVENYPSLHGTGGAGRPCIAVANTSMRALPTQEPAFYNFAKAGEGYPFDYAQNSLVLAGTPLRALHMSADKAWVLVQSRFAFGWIPVRDMGWTDENFQRRFNAPALAAMTRDRVPVADRDGRFCCTGQVGMILPLAERPEKTGFSVLVPRRDATGNAVLTTAHVAANHAALMPFAPTPAMFAKVADAMLGRAYGWGGMYEDRDCSATTMDLLAGFGIYLPRNSFQQYEAGLHTELGSLGRTAKEQAIMDNAVPFLTLIRSPGHIMLYIGTHDGRPVVLHSMWGVKTSFMGEPGRHVIGRTVITTLEPGMELWNAADMHANPLDRVYGMRLLNGPPAKQ</sequence>
<evidence type="ECO:0000256" key="4">
    <source>
        <dbReference type="ARBA" id="ARBA00022807"/>
    </source>
</evidence>
<evidence type="ECO:0000259" key="5">
    <source>
        <dbReference type="Pfam" id="PF00877"/>
    </source>
</evidence>
<feature type="domain" description="NLPC/P60 N-terminal" evidence="6">
    <location>
        <begin position="64"/>
        <end position="172"/>
    </location>
</feature>
<accession>A0A6N6N216</accession>
<dbReference type="InterPro" id="IPR039439">
    <property type="entry name" value="SH3b1_dom"/>
</dbReference>
<gene>
    <name evidence="9" type="ORF">F8A88_09730</name>
</gene>
<keyword evidence="2" id="KW-0645">Protease</keyword>
<dbReference type="Pfam" id="PF00877">
    <property type="entry name" value="NLPC_P60"/>
    <property type="match status" value="1"/>
</dbReference>
<dbReference type="SUPFAM" id="SSF54001">
    <property type="entry name" value="Cysteine proteinases"/>
    <property type="match status" value="1"/>
</dbReference>
<dbReference type="EMBL" id="WAIE01000003">
    <property type="protein sequence ID" value="KAB1441856.1"/>
    <property type="molecule type" value="Genomic_DNA"/>
</dbReference>
<keyword evidence="10" id="KW-1185">Reference proteome</keyword>
<comment type="caution">
    <text evidence="9">The sequence shown here is derived from an EMBL/GenBank/DDBJ whole genome shotgun (WGS) entry which is preliminary data.</text>
</comment>
<evidence type="ECO:0000313" key="9">
    <source>
        <dbReference type="EMBL" id="KAB1441856.1"/>
    </source>
</evidence>
<dbReference type="InterPro" id="IPR025606">
    <property type="entry name" value="NLPC/P60_N_dom"/>
</dbReference>
<evidence type="ECO:0000259" key="8">
    <source>
        <dbReference type="Pfam" id="PF12914"/>
    </source>
</evidence>
<evidence type="ECO:0000256" key="1">
    <source>
        <dbReference type="ARBA" id="ARBA00007074"/>
    </source>
</evidence>
<dbReference type="Pfam" id="PF12914">
    <property type="entry name" value="SH3_7"/>
    <property type="match status" value="1"/>
</dbReference>
<dbReference type="Pfam" id="PF12912">
    <property type="entry name" value="N_NLPC_P60"/>
    <property type="match status" value="1"/>
</dbReference>
<feature type="domain" description="NlpC/P60" evidence="5">
    <location>
        <begin position="357"/>
        <end position="437"/>
    </location>
</feature>
<dbReference type="InterPro" id="IPR026864">
    <property type="entry name" value="SH3b2-type_SH3"/>
</dbReference>
<evidence type="ECO:0000259" key="7">
    <source>
        <dbReference type="Pfam" id="PF12913"/>
    </source>
</evidence>
<keyword evidence="4" id="KW-0788">Thiol protease</keyword>
<feature type="domain" description="SH3b1" evidence="7">
    <location>
        <begin position="201"/>
        <end position="253"/>
    </location>
</feature>
<dbReference type="Gene3D" id="3.90.1720.10">
    <property type="entry name" value="endopeptidase domain like (from Nostoc punctiforme)"/>
    <property type="match status" value="1"/>
</dbReference>
<proteinExistence type="inferred from homology"/>
<dbReference type="Pfam" id="PF12913">
    <property type="entry name" value="SH3_6"/>
    <property type="match status" value="1"/>
</dbReference>
<dbReference type="InterPro" id="IPR038765">
    <property type="entry name" value="Papain-like_cys_pep_sf"/>
</dbReference>
<reference evidence="9 10" key="1">
    <citation type="journal article" date="2017" name="Int. J. Syst. Evol. Microbiol.">
        <title>Desulfovibrio senegalensis sp. nov., a mesophilic sulfate reducer isolated from marine sediment.</title>
        <authorList>
            <person name="Thioye A."/>
            <person name="Gam Z.B.A."/>
            <person name="Mbengue M."/>
            <person name="Cayol J.L."/>
            <person name="Joseph-Bartoli M."/>
            <person name="Toure-Kane C."/>
            <person name="Labat M."/>
        </authorList>
    </citation>
    <scope>NUCLEOTIDE SEQUENCE [LARGE SCALE GENOMIC DNA]</scope>
    <source>
        <strain evidence="9 10">DSM 101509</strain>
    </source>
</reference>
<keyword evidence="3 9" id="KW-0378">Hydrolase</keyword>
<evidence type="ECO:0000256" key="3">
    <source>
        <dbReference type="ARBA" id="ARBA00022801"/>
    </source>
</evidence>
<evidence type="ECO:0000313" key="10">
    <source>
        <dbReference type="Proteomes" id="UP000438699"/>
    </source>
</evidence>
<name>A0A6N6N216_9BACT</name>
<dbReference type="Proteomes" id="UP000438699">
    <property type="component" value="Unassembled WGS sequence"/>
</dbReference>
<dbReference type="InterPro" id="IPR000064">
    <property type="entry name" value="NLP_P60_dom"/>
</dbReference>
<dbReference type="AlphaFoldDB" id="A0A6N6N216"/>
<dbReference type="GO" id="GO:0008234">
    <property type="term" value="F:cysteine-type peptidase activity"/>
    <property type="evidence" value="ECO:0007669"/>
    <property type="project" value="UniProtKB-KW"/>
</dbReference>
<dbReference type="InterPro" id="IPR027017">
    <property type="entry name" value="P60_peptidase_YkfC"/>
</dbReference>